<protein>
    <submittedName>
        <fullName evidence="10">Type II secretion system F family protein</fullName>
    </submittedName>
</protein>
<evidence type="ECO:0000313" key="10">
    <source>
        <dbReference type="EMBL" id="MBD2848213.1"/>
    </source>
</evidence>
<evidence type="ECO:0000256" key="5">
    <source>
        <dbReference type="ARBA" id="ARBA00022692"/>
    </source>
</evidence>
<evidence type="ECO:0000256" key="7">
    <source>
        <dbReference type="ARBA" id="ARBA00023136"/>
    </source>
</evidence>
<keyword evidence="3" id="KW-1003">Cell membrane</keyword>
<dbReference type="GO" id="GO:0005886">
    <property type="term" value="C:plasma membrane"/>
    <property type="evidence" value="ECO:0007669"/>
    <property type="project" value="UniProtKB-SubCell"/>
</dbReference>
<keyword evidence="5 8" id="KW-0812">Transmembrane</keyword>
<reference evidence="10" key="1">
    <citation type="submission" date="2020-09" db="EMBL/GenBank/DDBJ databases">
        <title>A novel bacterium of genus Paenibacillus, isolated from South China Sea.</title>
        <authorList>
            <person name="Huang H."/>
            <person name="Mo K."/>
            <person name="Hu Y."/>
        </authorList>
    </citation>
    <scope>NUCLEOTIDE SEQUENCE</scope>
    <source>
        <strain evidence="10">IB182496</strain>
    </source>
</reference>
<dbReference type="AlphaFoldDB" id="A0A927BZM1"/>
<feature type="transmembrane region" description="Helical" evidence="8">
    <location>
        <begin position="375"/>
        <end position="396"/>
    </location>
</feature>
<dbReference type="RefSeq" id="WP_190921310.1">
    <property type="nucleotide sequence ID" value="NZ_JACXIZ010000058.1"/>
</dbReference>
<comment type="subcellular location">
    <subcellularLocation>
        <location evidence="1">Cell inner membrane</location>
        <topology evidence="1">Multi-pass membrane protein</topology>
    </subcellularLocation>
</comment>
<dbReference type="PRINTS" id="PR00812">
    <property type="entry name" value="BCTERIALGSPF"/>
</dbReference>
<dbReference type="PANTHER" id="PTHR30012">
    <property type="entry name" value="GENERAL SECRETION PATHWAY PROTEIN"/>
    <property type="match status" value="1"/>
</dbReference>
<name>A0A927BZM1_9BACL</name>
<dbReference type="EMBL" id="JACXIZ010000058">
    <property type="protein sequence ID" value="MBD2848213.1"/>
    <property type="molecule type" value="Genomic_DNA"/>
</dbReference>
<dbReference type="Proteomes" id="UP000621560">
    <property type="component" value="Unassembled WGS sequence"/>
</dbReference>
<proteinExistence type="inferred from homology"/>
<comment type="caution">
    <text evidence="10">The sequence shown here is derived from an EMBL/GenBank/DDBJ whole genome shotgun (WGS) entry which is preliminary data.</text>
</comment>
<keyword evidence="11" id="KW-1185">Reference proteome</keyword>
<dbReference type="GO" id="GO:0015628">
    <property type="term" value="P:protein secretion by the type II secretion system"/>
    <property type="evidence" value="ECO:0007669"/>
    <property type="project" value="TreeGrafter"/>
</dbReference>
<dbReference type="FunFam" id="1.20.81.30:FF:000001">
    <property type="entry name" value="Type II secretion system protein F"/>
    <property type="match status" value="2"/>
</dbReference>
<evidence type="ECO:0000256" key="2">
    <source>
        <dbReference type="ARBA" id="ARBA00005745"/>
    </source>
</evidence>
<feature type="domain" description="Type II secretion system protein GspF" evidence="9">
    <location>
        <begin position="69"/>
        <end position="192"/>
    </location>
</feature>
<keyword evidence="4" id="KW-0997">Cell inner membrane</keyword>
<evidence type="ECO:0000256" key="4">
    <source>
        <dbReference type="ARBA" id="ARBA00022519"/>
    </source>
</evidence>
<evidence type="ECO:0000256" key="8">
    <source>
        <dbReference type="SAM" id="Phobius"/>
    </source>
</evidence>
<dbReference type="InterPro" id="IPR042094">
    <property type="entry name" value="T2SS_GspF_sf"/>
</dbReference>
<sequence>MPIYHYRAVDAAGKRAAGTVESATLQQAAEQLRGRGLWASKLVDRSQSALHREIEIGGPRVGTAHFTVFCRQLATMYKSGVALVEAIRLLAEQSPAKPLRRVLADIAERMKAGAQFSVAAAAHPTVFTPVFVSMVKAGEVSGSLDEMLERLAVFYEKEHNTREKVKSAMIYPAIMLVVMVLVVVFMMLFVIPGYVDTFAQMNIELPLPTRIVMGASAFVQQYWYVVLAALPLPGLALRLMRRSASWSRRLDHAKLKLPVFGRLWHKQALARFSRTFASLYTAATPMLPALAIVAEVVGNRAIGAVIEELRQQVRRGQPMAGPMGQSRLFPPMVTQMVASGERAGSLDTMLAKVADFYEADVDAMAERLKTLLEPLMILLLTAVVGLIVLAVLMPSFRMMESM</sequence>
<comment type="similarity">
    <text evidence="2">Belongs to the GSP F family.</text>
</comment>
<feature type="transmembrane region" description="Helical" evidence="8">
    <location>
        <begin position="222"/>
        <end position="240"/>
    </location>
</feature>
<evidence type="ECO:0000256" key="3">
    <source>
        <dbReference type="ARBA" id="ARBA00022475"/>
    </source>
</evidence>
<evidence type="ECO:0000259" key="9">
    <source>
        <dbReference type="Pfam" id="PF00482"/>
    </source>
</evidence>
<dbReference type="InterPro" id="IPR003004">
    <property type="entry name" value="GspF/PilC"/>
</dbReference>
<keyword evidence="7 8" id="KW-0472">Membrane</keyword>
<evidence type="ECO:0000313" key="11">
    <source>
        <dbReference type="Proteomes" id="UP000621560"/>
    </source>
</evidence>
<gene>
    <name evidence="10" type="ORF">IDH44_23715</name>
</gene>
<feature type="transmembrane region" description="Helical" evidence="8">
    <location>
        <begin position="169"/>
        <end position="191"/>
    </location>
</feature>
<dbReference type="InterPro" id="IPR018076">
    <property type="entry name" value="T2SS_GspF_dom"/>
</dbReference>
<accession>A0A927BZM1</accession>
<keyword evidence="6 8" id="KW-1133">Transmembrane helix</keyword>
<dbReference type="PANTHER" id="PTHR30012:SF0">
    <property type="entry name" value="TYPE II SECRETION SYSTEM PROTEIN F-RELATED"/>
    <property type="match status" value="1"/>
</dbReference>
<organism evidence="10 11">
    <name type="scientific">Paenibacillus sabuli</name>
    <dbReference type="NCBI Taxonomy" id="2772509"/>
    <lineage>
        <taxon>Bacteria</taxon>
        <taxon>Bacillati</taxon>
        <taxon>Bacillota</taxon>
        <taxon>Bacilli</taxon>
        <taxon>Bacillales</taxon>
        <taxon>Paenibacillaceae</taxon>
        <taxon>Paenibacillus</taxon>
    </lineage>
</organism>
<evidence type="ECO:0000256" key="1">
    <source>
        <dbReference type="ARBA" id="ARBA00004429"/>
    </source>
</evidence>
<evidence type="ECO:0000256" key="6">
    <source>
        <dbReference type="ARBA" id="ARBA00022989"/>
    </source>
</evidence>
<dbReference type="Gene3D" id="1.20.81.30">
    <property type="entry name" value="Type II secretion system (T2SS), domain F"/>
    <property type="match status" value="2"/>
</dbReference>
<dbReference type="Pfam" id="PF00482">
    <property type="entry name" value="T2SSF"/>
    <property type="match status" value="2"/>
</dbReference>
<feature type="domain" description="Type II secretion system protein GspF" evidence="9">
    <location>
        <begin position="272"/>
        <end position="394"/>
    </location>
</feature>